<evidence type="ECO:0000313" key="6">
    <source>
        <dbReference type="EMBL" id="KJE27950.1"/>
    </source>
</evidence>
<dbReference type="InterPro" id="IPR044957">
    <property type="entry name" value="Ribosomal_bL32_bact"/>
</dbReference>
<dbReference type="PATRIC" id="fig|1462.6.peg.2270"/>
<keyword evidence="2 5" id="KW-0689">Ribosomal protein</keyword>
<accession>A0A0D8BUZ1</accession>
<reference evidence="6 7" key="1">
    <citation type="submission" date="2015-01" db="EMBL/GenBank/DDBJ databases">
        <authorList>
            <person name="Filippidou S."/>
            <person name="Jeanneret N."/>
            <person name="Russel-Delif L."/>
            <person name="Junier T."/>
            <person name="Wunderlin T."/>
            <person name="Molina V."/>
            <person name="Johnson S.L."/>
            <person name="Davenport K.W."/>
            <person name="Chain P.S."/>
            <person name="Dorador C."/>
            <person name="Junier P."/>
        </authorList>
    </citation>
    <scope>NUCLEOTIDE SEQUENCE [LARGE SCALE GENOMIC DNA]</scope>
    <source>
        <strain evidence="6 7">Et7/4</strain>
    </source>
</reference>
<comment type="similarity">
    <text evidence="1 5">Belongs to the bacterial ribosomal protein bL32 family.</text>
</comment>
<dbReference type="InterPro" id="IPR011332">
    <property type="entry name" value="Ribosomal_zn-bd"/>
</dbReference>
<evidence type="ECO:0000256" key="3">
    <source>
        <dbReference type="ARBA" id="ARBA00023274"/>
    </source>
</evidence>
<dbReference type="Proteomes" id="UP000032522">
    <property type="component" value="Unassembled WGS sequence"/>
</dbReference>
<sequence>MMAVPFRRTSKTRKRLRRTHFKLQVPGMVQCPNCGEWKLAHRVCKACGTYKGRDVVNK</sequence>
<comment type="caution">
    <text evidence="6">The sequence shown here is derived from an EMBL/GenBank/DDBJ whole genome shotgun (WGS) entry which is preliminary data.</text>
</comment>
<dbReference type="PANTHER" id="PTHR35534:SF2">
    <property type="entry name" value="LARGE RIBOSOMAL SUBUNIT PROTEIN BL32"/>
    <property type="match status" value="1"/>
</dbReference>
<dbReference type="GO" id="GO:0003735">
    <property type="term" value="F:structural constituent of ribosome"/>
    <property type="evidence" value="ECO:0007669"/>
    <property type="project" value="InterPro"/>
</dbReference>
<organism evidence="6 7">
    <name type="scientific">Geobacillus kaustophilus</name>
    <dbReference type="NCBI Taxonomy" id="1462"/>
    <lineage>
        <taxon>Bacteria</taxon>
        <taxon>Bacillati</taxon>
        <taxon>Bacillota</taxon>
        <taxon>Bacilli</taxon>
        <taxon>Bacillales</taxon>
        <taxon>Anoxybacillaceae</taxon>
        <taxon>Geobacillus</taxon>
        <taxon>Geobacillus thermoleovorans group</taxon>
    </lineage>
</organism>
<dbReference type="AlphaFoldDB" id="A0A0D8BUZ1"/>
<dbReference type="EMBL" id="JYBP01000003">
    <property type="protein sequence ID" value="KJE27950.1"/>
    <property type="molecule type" value="Genomic_DNA"/>
</dbReference>
<dbReference type="GO" id="GO:0015934">
    <property type="term" value="C:large ribosomal subunit"/>
    <property type="evidence" value="ECO:0007669"/>
    <property type="project" value="InterPro"/>
</dbReference>
<dbReference type="InterPro" id="IPR002677">
    <property type="entry name" value="Ribosomal_bL32"/>
</dbReference>
<evidence type="ECO:0000256" key="2">
    <source>
        <dbReference type="ARBA" id="ARBA00022980"/>
    </source>
</evidence>
<evidence type="ECO:0000313" key="7">
    <source>
        <dbReference type="Proteomes" id="UP000032522"/>
    </source>
</evidence>
<gene>
    <name evidence="5 6" type="primary">rpmF</name>
    <name evidence="6" type="ORF">LG52_2022</name>
</gene>
<evidence type="ECO:0000256" key="1">
    <source>
        <dbReference type="ARBA" id="ARBA00008560"/>
    </source>
</evidence>
<keyword evidence="3 5" id="KW-0687">Ribonucleoprotein</keyword>
<evidence type="ECO:0000256" key="5">
    <source>
        <dbReference type="HAMAP-Rule" id="MF_00340"/>
    </source>
</evidence>
<proteinExistence type="inferred from homology"/>
<dbReference type="HAMAP" id="MF_00340">
    <property type="entry name" value="Ribosomal_bL32"/>
    <property type="match status" value="1"/>
</dbReference>
<dbReference type="Pfam" id="PF01783">
    <property type="entry name" value="Ribosomal_L32p"/>
    <property type="match status" value="1"/>
</dbReference>
<dbReference type="GO" id="GO:0006412">
    <property type="term" value="P:translation"/>
    <property type="evidence" value="ECO:0007669"/>
    <property type="project" value="UniProtKB-UniRule"/>
</dbReference>
<name>A0A0D8BUZ1_GEOKU</name>
<dbReference type="NCBIfam" id="TIGR01031">
    <property type="entry name" value="rpmF_bact"/>
    <property type="match status" value="1"/>
</dbReference>
<dbReference type="PANTHER" id="PTHR35534">
    <property type="entry name" value="50S RIBOSOMAL PROTEIN L32"/>
    <property type="match status" value="1"/>
</dbReference>
<dbReference type="SUPFAM" id="SSF57829">
    <property type="entry name" value="Zn-binding ribosomal proteins"/>
    <property type="match status" value="1"/>
</dbReference>
<protein>
    <recommendedName>
        <fullName evidence="4 5">Large ribosomal subunit protein bL32</fullName>
    </recommendedName>
</protein>
<evidence type="ECO:0000256" key="4">
    <source>
        <dbReference type="ARBA" id="ARBA00035178"/>
    </source>
</evidence>